<dbReference type="WBParaSite" id="SMRG1_75340.1">
    <property type="protein sequence ID" value="SMRG1_75340.1"/>
    <property type="gene ID" value="SMRG1_75340"/>
</dbReference>
<evidence type="ECO:0000256" key="4">
    <source>
        <dbReference type="ARBA" id="ARBA00022833"/>
    </source>
</evidence>
<feature type="compositionally biased region" description="Basic and acidic residues" evidence="6">
    <location>
        <begin position="62"/>
        <end position="75"/>
    </location>
</feature>
<feature type="domain" description="C2H2-type" evidence="7">
    <location>
        <begin position="397"/>
        <end position="426"/>
    </location>
</feature>
<feature type="compositionally biased region" description="Basic and acidic residues" evidence="6">
    <location>
        <begin position="32"/>
        <end position="43"/>
    </location>
</feature>
<dbReference type="Pfam" id="PF00096">
    <property type="entry name" value="zf-C2H2"/>
    <property type="match status" value="3"/>
</dbReference>
<feature type="compositionally biased region" description="Polar residues" evidence="6">
    <location>
        <begin position="1056"/>
        <end position="1081"/>
    </location>
</feature>
<dbReference type="GO" id="GO:0000981">
    <property type="term" value="F:DNA-binding transcription factor activity, RNA polymerase II-specific"/>
    <property type="evidence" value="ECO:0007669"/>
    <property type="project" value="TreeGrafter"/>
</dbReference>
<dbReference type="Gene3D" id="3.30.160.60">
    <property type="entry name" value="Classic Zinc Finger"/>
    <property type="match status" value="6"/>
</dbReference>
<feature type="compositionally biased region" description="Polar residues" evidence="6">
    <location>
        <begin position="21"/>
        <end position="31"/>
    </location>
</feature>
<protein>
    <recommendedName>
        <fullName evidence="7">C2H2-type domain-containing protein</fullName>
    </recommendedName>
</protein>
<feature type="region of interest" description="Disordered" evidence="6">
    <location>
        <begin position="1"/>
        <end position="75"/>
    </location>
</feature>
<sequence length="1818" mass="202889">MSSVAASGLIGPNSGLIPSQLVRNNLGNSDETFIRRDLTKPQEYESETESDTTTDDDDTSDDDKRLANNPVLKERLKQLDRYATPIKHHAHSPVQVSDQHTLSGLYATNMPVSDHTPHSGPVSIHAKPNESSEVIDGSSTPPEYRSHQLSVAESPTSCSGPASLNTSLTPKHNLSPPYTISGNNTIIPGPMHQQETDLSDTYFHFSNTLPHKSNELPPGYKYGLSFNSLDVIHSNDIFAEKVGANQDCVCKVCHIAYPNRSSLRNHMKKHENHSVKRHQCDHCPYSTQYGKNLIKHIESIHTVANSQEFHCEGCSRRFPSETLLRDHDCIMAQCNTYRCNECGRVFKTKLRLRYHTDVHNPRKPYVCDIEGCDRAFRTPKYLKNHRDEFHRIHPKNYACPVEQCDLVFHRRTHLKRHIATHDDSEKKYQCQWPNCQRRFCSEETLNLHYRKHTGEKPFSCALCLYNCYDRSSLNEHYQIHHAKDGNIDCDFKDIHHQMPSSCSSQHPETLEYRGTCTAGGLVTRTSTPVPTLRHRMADILDTCAPQVPGPLDAEISGILDSLDKESDLPDLFGSGGFETSRSNTERKFIDNSNHCVNGQIFPCRQNIQSSCATPLPLVSPSSAIATESGTNESSLNLVLLNILSELQRAELSGSVEEFEKAKSHVLSVLPTFVIGEKLTTQISEIVDEVNDALVAQPLHVVRAAFHTARPFTREESYMIGLLEQQMSSESSLIAPNPPRRRGRRPKLQQQLQPYLQRIFCLESGAAESMASQLVNASQKDKRSNHYGYYRSSGFRRGRISRSRERSSKHFHLSVKVPRDESVSGTNHFNHSQYHPSGIGISCGSIARKHQGSGGYHIERISDNIHTNFSNEISSQRNLMEQYNTHSEIIDNLKRPNGFRSIHSQLQSEGFNYSTERFRFPREENLLELSTKFRSPDGEFDDGENSDILTRRYMHIQNKSDSAHKDHRIRGHVMRESNFESEENSRRDDSYGVKKVLDQETLGEMLEDFGVIVQRIGETAGARKHQSYLDGQPLNLSDFTHGEQFSGPINSRPIHNKNGNDAQSTQLPSMVTLTSGSVSTPPSVEERTPGCVSNAEPQVLSPHLSTASLNAPSSIKSSHPYNQSSTPMSDTDNLISGKSSTITLNTSHKSEQMTYNLAGNNYHRVAPMWSCESMCCPLTRDEEVSKAEESCPGKDYSSQVGQTRIPQFTGNYSKEPNADKNQCFYPKDLSTRVLSFEAGSDSTHNSSTPPRAFTKPNPSDPEFSGLRYEALVSRPVHLSSKASAMGSLISAAEAVDHLRSLSALGAKYTASVGALKESQYQPYQNLRPGDYSYNCTRVHSDGLPRNDSSEHSESATSYLSHNSALISTQNAFSANVPSLNSLLYRDRKSEEYLNSLSGVTGNELNHDNSINIGSNSATNTNINGQNDVKSLSVIRSTGFGNYINSSAFGNLNNYSSAAAAAAYHHLSRCNTSSNNDNADNQLELIGRHNYTNNPTSTSSSSLTHSFITSCASPSISVRSSLQELYQNQHHHQHHHHQQQQQSIIRPPVQELTTRRLLSEAAATAYAHGLGRCDSQTIGGLPVSSMLQEAHSENLRNNQFNPTGSSCTQNQSRHHSTGNNQYNTQLSVPSNNRLLNEYMFSSNNNSTSEYSNTNYTEHNPGATNVLDSSINPFYSSHLHQTTNIMHNALSKSIEQSQSNNASQLVHSINEVSNLAAAEAAAAAAYAYHQYQQQAQVINRQHSIISQQPPSAHINYQNLFNQTNRSYNHHQHSGQLNEQLSQRGDLTLYNNTTHSEKNDPKAAYLAETYRNAQITPGRFLF</sequence>
<dbReference type="SMART" id="SM00355">
    <property type="entry name" value="ZnF_C2H2"/>
    <property type="match status" value="8"/>
</dbReference>
<keyword evidence="1" id="KW-0479">Metal-binding</keyword>
<accession>A0AA85ACI7</accession>
<dbReference type="PROSITE" id="PS50157">
    <property type="entry name" value="ZINC_FINGER_C2H2_2"/>
    <property type="match status" value="4"/>
</dbReference>
<proteinExistence type="predicted"/>
<dbReference type="InterPro" id="IPR036236">
    <property type="entry name" value="Znf_C2H2_sf"/>
</dbReference>
<dbReference type="GO" id="GO:0008270">
    <property type="term" value="F:zinc ion binding"/>
    <property type="evidence" value="ECO:0007669"/>
    <property type="project" value="UniProtKB-KW"/>
</dbReference>
<dbReference type="Proteomes" id="UP000050790">
    <property type="component" value="Unassembled WGS sequence"/>
</dbReference>
<feature type="compositionally biased region" description="Polar residues" evidence="6">
    <location>
        <begin position="822"/>
        <end position="833"/>
    </location>
</feature>
<dbReference type="GO" id="GO:0045944">
    <property type="term" value="P:positive regulation of transcription by RNA polymerase II"/>
    <property type="evidence" value="ECO:0007669"/>
    <property type="project" value="UniProtKB-ARBA"/>
</dbReference>
<dbReference type="GO" id="GO:0005634">
    <property type="term" value="C:nucleus"/>
    <property type="evidence" value="ECO:0007669"/>
    <property type="project" value="UniProtKB-ARBA"/>
</dbReference>
<name>A0AA85ACI7_9TREM</name>
<evidence type="ECO:0000313" key="8">
    <source>
        <dbReference type="Proteomes" id="UP000050790"/>
    </source>
</evidence>
<feature type="compositionally biased region" description="Basic and acidic residues" evidence="6">
    <location>
        <begin position="972"/>
        <end position="990"/>
    </location>
</feature>
<evidence type="ECO:0000256" key="5">
    <source>
        <dbReference type="PROSITE-ProRule" id="PRU00042"/>
    </source>
</evidence>
<feature type="domain" description="C2H2-type" evidence="7">
    <location>
        <begin position="365"/>
        <end position="390"/>
    </location>
</feature>
<dbReference type="InterPro" id="IPR013087">
    <property type="entry name" value="Znf_C2H2_type"/>
</dbReference>
<dbReference type="GO" id="GO:0000978">
    <property type="term" value="F:RNA polymerase II cis-regulatory region sequence-specific DNA binding"/>
    <property type="evidence" value="ECO:0007669"/>
    <property type="project" value="TreeGrafter"/>
</dbReference>
<feature type="region of interest" description="Disordered" evidence="6">
    <location>
        <begin position="1236"/>
        <end position="1259"/>
    </location>
</feature>
<feature type="domain" description="C2H2-type" evidence="7">
    <location>
        <begin position="337"/>
        <end position="364"/>
    </location>
</feature>
<feature type="region of interest" description="Disordered" evidence="6">
    <location>
        <begin position="108"/>
        <end position="193"/>
    </location>
</feature>
<feature type="region of interest" description="Disordered" evidence="6">
    <location>
        <begin position="728"/>
        <end position="748"/>
    </location>
</feature>
<organism evidence="8 9">
    <name type="scientific">Schistosoma margrebowiei</name>
    <dbReference type="NCBI Taxonomy" id="48269"/>
    <lineage>
        <taxon>Eukaryota</taxon>
        <taxon>Metazoa</taxon>
        <taxon>Spiralia</taxon>
        <taxon>Lophotrochozoa</taxon>
        <taxon>Platyhelminthes</taxon>
        <taxon>Trematoda</taxon>
        <taxon>Digenea</taxon>
        <taxon>Strigeidida</taxon>
        <taxon>Schistosomatoidea</taxon>
        <taxon>Schistosomatidae</taxon>
        <taxon>Schistosoma</taxon>
    </lineage>
</organism>
<dbReference type="PANTHER" id="PTHR19818">
    <property type="entry name" value="ZINC FINGER PROTEIN ZIC AND GLI"/>
    <property type="match status" value="1"/>
</dbReference>
<evidence type="ECO:0000259" key="7">
    <source>
        <dbReference type="PROSITE" id="PS50157"/>
    </source>
</evidence>
<reference evidence="9" key="1">
    <citation type="submission" date="2023-11" db="UniProtKB">
        <authorList>
            <consortium name="WormBaseParasite"/>
        </authorList>
    </citation>
    <scope>IDENTIFICATION</scope>
</reference>
<feature type="compositionally biased region" description="Acidic residues" evidence="6">
    <location>
        <begin position="44"/>
        <end position="61"/>
    </location>
</feature>
<feature type="region of interest" description="Disordered" evidence="6">
    <location>
        <begin position="958"/>
        <end position="990"/>
    </location>
</feature>
<dbReference type="SUPFAM" id="SSF57667">
    <property type="entry name" value="beta-beta-alpha zinc fingers"/>
    <property type="match status" value="3"/>
</dbReference>
<evidence type="ECO:0000256" key="3">
    <source>
        <dbReference type="ARBA" id="ARBA00022771"/>
    </source>
</evidence>
<feature type="region of interest" description="Disordered" evidence="6">
    <location>
        <begin position="797"/>
        <end position="833"/>
    </location>
</feature>
<evidence type="ECO:0000256" key="6">
    <source>
        <dbReference type="SAM" id="MobiDB-lite"/>
    </source>
</evidence>
<keyword evidence="3 5" id="KW-0863">Zinc-finger</keyword>
<evidence type="ECO:0000256" key="1">
    <source>
        <dbReference type="ARBA" id="ARBA00022723"/>
    </source>
</evidence>
<feature type="compositionally biased region" description="Polar residues" evidence="6">
    <location>
        <begin position="1102"/>
        <end position="1137"/>
    </location>
</feature>
<keyword evidence="4" id="KW-0862">Zinc</keyword>
<feature type="region of interest" description="Disordered" evidence="6">
    <location>
        <begin position="1524"/>
        <end position="1543"/>
    </location>
</feature>
<feature type="region of interest" description="Disordered" evidence="6">
    <location>
        <begin position="1038"/>
        <end position="1137"/>
    </location>
</feature>
<feature type="domain" description="C2H2-type" evidence="7">
    <location>
        <begin position="428"/>
        <end position="457"/>
    </location>
</feature>
<feature type="compositionally biased region" description="Basic residues" evidence="6">
    <location>
        <begin position="1527"/>
        <end position="1536"/>
    </location>
</feature>
<dbReference type="PROSITE" id="PS00028">
    <property type="entry name" value="ZINC_FINGER_C2H2_1"/>
    <property type="match status" value="6"/>
</dbReference>
<dbReference type="InterPro" id="IPR050329">
    <property type="entry name" value="GLI_C2H2-zinc-finger"/>
</dbReference>
<feature type="compositionally biased region" description="Polar residues" evidence="6">
    <location>
        <begin position="129"/>
        <end position="186"/>
    </location>
</feature>
<keyword evidence="2" id="KW-0677">Repeat</keyword>
<feature type="region of interest" description="Disordered" evidence="6">
    <location>
        <begin position="1594"/>
        <end position="1623"/>
    </location>
</feature>
<dbReference type="PANTHER" id="PTHR19818:SF139">
    <property type="entry name" value="PAIR-RULE PROTEIN ODD-PAIRED"/>
    <property type="match status" value="1"/>
</dbReference>
<feature type="compositionally biased region" description="Polar residues" evidence="6">
    <location>
        <begin position="1239"/>
        <end position="1248"/>
    </location>
</feature>
<evidence type="ECO:0000313" key="9">
    <source>
        <dbReference type="WBParaSite" id="SMRG1_75340.1"/>
    </source>
</evidence>
<evidence type="ECO:0000256" key="2">
    <source>
        <dbReference type="ARBA" id="ARBA00022737"/>
    </source>
</evidence>